<feature type="domain" description="EF-hand" evidence="2">
    <location>
        <begin position="14"/>
        <end position="49"/>
    </location>
</feature>
<protein>
    <submittedName>
        <fullName evidence="3">Phosphatidic acid phosphohydrolase 2 isoform 1</fullName>
    </submittedName>
</protein>
<dbReference type="CDD" id="cd00051">
    <property type="entry name" value="EFh"/>
    <property type="match status" value="1"/>
</dbReference>
<dbReference type="GO" id="GO:0016787">
    <property type="term" value="F:hydrolase activity"/>
    <property type="evidence" value="ECO:0007669"/>
    <property type="project" value="UniProtKB-KW"/>
</dbReference>
<proteinExistence type="predicted"/>
<dbReference type="Gene3D" id="1.10.238.10">
    <property type="entry name" value="EF-hand"/>
    <property type="match status" value="1"/>
</dbReference>
<dbReference type="EMBL" id="VEPZ02000971">
    <property type="protein sequence ID" value="KAE8706283.1"/>
    <property type="molecule type" value="Genomic_DNA"/>
</dbReference>
<evidence type="ECO:0000259" key="2">
    <source>
        <dbReference type="PROSITE" id="PS50222"/>
    </source>
</evidence>
<dbReference type="SMART" id="SM00054">
    <property type="entry name" value="EFh"/>
    <property type="match status" value="2"/>
</dbReference>
<dbReference type="InterPro" id="IPR011992">
    <property type="entry name" value="EF-hand-dom_pair"/>
</dbReference>
<dbReference type="SUPFAM" id="SSF47473">
    <property type="entry name" value="EF-hand"/>
    <property type="match status" value="1"/>
</dbReference>
<organism evidence="3 4">
    <name type="scientific">Hibiscus syriacus</name>
    <name type="common">Rose of Sharon</name>
    <dbReference type="NCBI Taxonomy" id="106335"/>
    <lineage>
        <taxon>Eukaryota</taxon>
        <taxon>Viridiplantae</taxon>
        <taxon>Streptophyta</taxon>
        <taxon>Embryophyta</taxon>
        <taxon>Tracheophyta</taxon>
        <taxon>Spermatophyta</taxon>
        <taxon>Magnoliopsida</taxon>
        <taxon>eudicotyledons</taxon>
        <taxon>Gunneridae</taxon>
        <taxon>Pentapetalae</taxon>
        <taxon>rosids</taxon>
        <taxon>malvids</taxon>
        <taxon>Malvales</taxon>
        <taxon>Malvaceae</taxon>
        <taxon>Malvoideae</taxon>
        <taxon>Hibiscus</taxon>
    </lineage>
</organism>
<evidence type="ECO:0000313" key="3">
    <source>
        <dbReference type="EMBL" id="KAE8706283.1"/>
    </source>
</evidence>
<dbReference type="Pfam" id="PF13499">
    <property type="entry name" value="EF-hand_7"/>
    <property type="match status" value="1"/>
</dbReference>
<keyword evidence="1" id="KW-0106">Calcium</keyword>
<evidence type="ECO:0000313" key="4">
    <source>
        <dbReference type="Proteomes" id="UP000436088"/>
    </source>
</evidence>
<keyword evidence="4" id="KW-1185">Reference proteome</keyword>
<gene>
    <name evidence="3" type="ORF">F3Y22_tig00110402pilonHSYRG00083</name>
</gene>
<sequence>MDQRWEPKPAALPLSKGQLKALFRRFDGDRDGRLSKSELKKAFNEMGSRVAAFRALGALQHADDNGDKLISGDEFEDLLQYAVALGYTIKSK</sequence>
<dbReference type="Proteomes" id="UP000436088">
    <property type="component" value="Unassembled WGS sequence"/>
</dbReference>
<dbReference type="GO" id="GO:0005509">
    <property type="term" value="F:calcium ion binding"/>
    <property type="evidence" value="ECO:0007669"/>
    <property type="project" value="InterPro"/>
</dbReference>
<dbReference type="PROSITE" id="PS00018">
    <property type="entry name" value="EF_HAND_1"/>
    <property type="match status" value="2"/>
</dbReference>
<dbReference type="InterPro" id="IPR002048">
    <property type="entry name" value="EF_hand_dom"/>
</dbReference>
<accession>A0A6A3AR67</accession>
<dbReference type="PROSITE" id="PS50222">
    <property type="entry name" value="EF_HAND_2"/>
    <property type="match status" value="1"/>
</dbReference>
<name>A0A6A3AR67_HIBSY</name>
<evidence type="ECO:0000256" key="1">
    <source>
        <dbReference type="ARBA" id="ARBA00022837"/>
    </source>
</evidence>
<comment type="caution">
    <text evidence="3">The sequence shown here is derived from an EMBL/GenBank/DDBJ whole genome shotgun (WGS) entry which is preliminary data.</text>
</comment>
<dbReference type="InterPro" id="IPR018247">
    <property type="entry name" value="EF_Hand_1_Ca_BS"/>
</dbReference>
<reference evidence="3" key="1">
    <citation type="submission" date="2019-09" db="EMBL/GenBank/DDBJ databases">
        <title>Draft genome information of white flower Hibiscus syriacus.</title>
        <authorList>
            <person name="Kim Y.-M."/>
        </authorList>
    </citation>
    <scope>NUCLEOTIDE SEQUENCE [LARGE SCALE GENOMIC DNA]</scope>
    <source>
        <strain evidence="3">YM2019G1</strain>
    </source>
</reference>
<dbReference type="AlphaFoldDB" id="A0A6A3AR67"/>